<sequence length="37" mass="4141">MKFSQNRMTIACLHTCPVGCGFANIKTKIIVNSENNR</sequence>
<organism evidence="1">
    <name type="scientific">Arundo donax</name>
    <name type="common">Giant reed</name>
    <name type="synonym">Donax arundinaceus</name>
    <dbReference type="NCBI Taxonomy" id="35708"/>
    <lineage>
        <taxon>Eukaryota</taxon>
        <taxon>Viridiplantae</taxon>
        <taxon>Streptophyta</taxon>
        <taxon>Embryophyta</taxon>
        <taxon>Tracheophyta</taxon>
        <taxon>Spermatophyta</taxon>
        <taxon>Magnoliopsida</taxon>
        <taxon>Liliopsida</taxon>
        <taxon>Poales</taxon>
        <taxon>Poaceae</taxon>
        <taxon>PACMAD clade</taxon>
        <taxon>Arundinoideae</taxon>
        <taxon>Arundineae</taxon>
        <taxon>Arundo</taxon>
    </lineage>
</organism>
<evidence type="ECO:0000313" key="1">
    <source>
        <dbReference type="EMBL" id="JAD73538.1"/>
    </source>
</evidence>
<name>A0A0A9CGF5_ARUDO</name>
<protein>
    <submittedName>
        <fullName evidence="1">Uncharacterized protein</fullName>
    </submittedName>
</protein>
<accession>A0A0A9CGF5</accession>
<dbReference type="AlphaFoldDB" id="A0A0A9CGF5"/>
<reference evidence="1" key="2">
    <citation type="journal article" date="2015" name="Data Brief">
        <title>Shoot transcriptome of the giant reed, Arundo donax.</title>
        <authorList>
            <person name="Barrero R.A."/>
            <person name="Guerrero F.D."/>
            <person name="Moolhuijzen P."/>
            <person name="Goolsby J.A."/>
            <person name="Tidwell J."/>
            <person name="Bellgard S.E."/>
            <person name="Bellgard M.I."/>
        </authorList>
    </citation>
    <scope>NUCLEOTIDE SEQUENCE</scope>
    <source>
        <tissue evidence="1">Shoot tissue taken approximately 20 cm above the soil surface</tissue>
    </source>
</reference>
<dbReference type="EMBL" id="GBRH01224357">
    <property type="protein sequence ID" value="JAD73538.1"/>
    <property type="molecule type" value="Transcribed_RNA"/>
</dbReference>
<reference evidence="1" key="1">
    <citation type="submission" date="2014-09" db="EMBL/GenBank/DDBJ databases">
        <authorList>
            <person name="Magalhaes I.L.F."/>
            <person name="Oliveira U."/>
            <person name="Santos F.R."/>
            <person name="Vidigal T.H.D.A."/>
            <person name="Brescovit A.D."/>
            <person name="Santos A.J."/>
        </authorList>
    </citation>
    <scope>NUCLEOTIDE SEQUENCE</scope>
    <source>
        <tissue evidence="1">Shoot tissue taken approximately 20 cm above the soil surface</tissue>
    </source>
</reference>
<proteinExistence type="predicted"/>